<keyword evidence="3 7" id="KW-0812">Transmembrane</keyword>
<dbReference type="PANTHER" id="PTHR30572">
    <property type="entry name" value="MEMBRANE COMPONENT OF TRANSPORTER-RELATED"/>
    <property type="match status" value="1"/>
</dbReference>
<dbReference type="EMBL" id="DF968180">
    <property type="protein sequence ID" value="GAP39996.1"/>
    <property type="molecule type" value="Genomic_DNA"/>
</dbReference>
<evidence type="ECO:0000256" key="5">
    <source>
        <dbReference type="ARBA" id="ARBA00023136"/>
    </source>
</evidence>
<organism evidence="10">
    <name type="scientific">Flexilinea flocculi</name>
    <dbReference type="NCBI Taxonomy" id="1678840"/>
    <lineage>
        <taxon>Bacteria</taxon>
        <taxon>Bacillati</taxon>
        <taxon>Chloroflexota</taxon>
        <taxon>Anaerolineae</taxon>
        <taxon>Anaerolineales</taxon>
        <taxon>Anaerolineaceae</taxon>
        <taxon>Flexilinea</taxon>
    </lineage>
</organism>
<reference evidence="10" key="1">
    <citation type="journal article" date="2015" name="Genome Announc.">
        <title>Draft Genome Sequence of Anaerolineae Strain TC1, a Novel Isolate from a Methanogenic Wastewater Treatment System.</title>
        <authorList>
            <person name="Matsuura N."/>
            <person name="Tourlousse D.M."/>
            <person name="Sun L."/>
            <person name="Toyonaga M."/>
            <person name="Kuroda K."/>
            <person name="Ohashi A."/>
            <person name="Cruz R."/>
            <person name="Yamaguchi T."/>
            <person name="Sekiguchi Y."/>
        </authorList>
    </citation>
    <scope>NUCLEOTIDE SEQUENCE [LARGE SCALE GENOMIC DNA]</scope>
    <source>
        <strain evidence="10">TC1</strain>
    </source>
</reference>
<dbReference type="GO" id="GO:0022857">
    <property type="term" value="F:transmembrane transporter activity"/>
    <property type="evidence" value="ECO:0007669"/>
    <property type="project" value="TreeGrafter"/>
</dbReference>
<evidence type="ECO:0000259" key="8">
    <source>
        <dbReference type="Pfam" id="PF02687"/>
    </source>
</evidence>
<evidence type="ECO:0000259" key="9">
    <source>
        <dbReference type="Pfam" id="PF12704"/>
    </source>
</evidence>
<feature type="domain" description="MacB-like periplasmic core" evidence="9">
    <location>
        <begin position="19"/>
        <end position="213"/>
    </location>
</feature>
<dbReference type="InterPro" id="IPR025857">
    <property type="entry name" value="MacB_PCD"/>
</dbReference>
<feature type="transmembrane region" description="Helical" evidence="7">
    <location>
        <begin position="319"/>
        <end position="340"/>
    </location>
</feature>
<feature type="transmembrane region" description="Helical" evidence="7">
    <location>
        <begin position="20"/>
        <end position="40"/>
    </location>
</feature>
<dbReference type="AlphaFoldDB" id="A0A0K8PBH8"/>
<dbReference type="InterPro" id="IPR003838">
    <property type="entry name" value="ABC3_permease_C"/>
</dbReference>
<evidence type="ECO:0000313" key="10">
    <source>
        <dbReference type="EMBL" id="GAP39996.1"/>
    </source>
</evidence>
<keyword evidence="4 7" id="KW-1133">Transmembrane helix</keyword>
<gene>
    <name evidence="10" type="ORF">ATC1_12536</name>
</gene>
<dbReference type="RefSeq" id="WP_082174666.1">
    <property type="nucleotide sequence ID" value="NZ_DF968180.1"/>
</dbReference>
<proteinExistence type="inferred from homology"/>
<accession>A0A0K8PBH8</accession>
<feature type="domain" description="ABC3 transporter permease C-terminal" evidence="8">
    <location>
        <begin position="264"/>
        <end position="389"/>
    </location>
</feature>
<evidence type="ECO:0000256" key="6">
    <source>
        <dbReference type="ARBA" id="ARBA00038076"/>
    </source>
</evidence>
<feature type="transmembrane region" description="Helical" evidence="7">
    <location>
        <begin position="724"/>
        <end position="748"/>
    </location>
</feature>
<keyword evidence="11" id="KW-1185">Reference proteome</keyword>
<dbReference type="GO" id="GO:0005886">
    <property type="term" value="C:plasma membrane"/>
    <property type="evidence" value="ECO:0007669"/>
    <property type="project" value="UniProtKB-SubCell"/>
</dbReference>
<evidence type="ECO:0000256" key="3">
    <source>
        <dbReference type="ARBA" id="ARBA00022692"/>
    </source>
</evidence>
<comment type="similarity">
    <text evidence="6">Belongs to the ABC-4 integral membrane protein family.</text>
</comment>
<dbReference type="OrthoDB" id="9780560at2"/>
<keyword evidence="5 7" id="KW-0472">Membrane</keyword>
<feature type="transmembrane region" description="Helical" evidence="7">
    <location>
        <begin position="261"/>
        <end position="282"/>
    </location>
</feature>
<dbReference type="Pfam" id="PF02687">
    <property type="entry name" value="FtsX"/>
    <property type="match status" value="2"/>
</dbReference>
<protein>
    <submittedName>
        <fullName evidence="10">ABC-type transport system</fullName>
    </submittedName>
</protein>
<feature type="transmembrane region" description="Helical" evidence="7">
    <location>
        <begin position="487"/>
        <end position="507"/>
    </location>
</feature>
<dbReference type="Pfam" id="PF12704">
    <property type="entry name" value="MacB_PCD"/>
    <property type="match status" value="2"/>
</dbReference>
<comment type="subcellular location">
    <subcellularLocation>
        <location evidence="1">Cell membrane</location>
        <topology evidence="1">Multi-pass membrane protein</topology>
    </subcellularLocation>
</comment>
<sequence length="850" mass="91720">MNIQFRLALRYLSGRKMRTALTTLAIVFGVLVIFGMNIVLPTMITAIKTNIYAASGQASLTISHITGNLFDQSLVENVLPINGVLAATGKMVRTINLPKNYFDQDSEKPDRVSVLNLQGLDLDNVQSVHSFPLQDGRFLLPEDRDAVVITQSLADKISVKIGDSMRIPTVVGEKQLTVVGLLFPRTLPGDEDIFVNLPYAQEIMNCSGKINLIEANIDNFEDQGKRDEVVNAIQERLGLDFQIGTLNSNEELLGVMDMGQMILNIFGVLALFMGAFIIFNTFRTIVLERRYDIGLLRAVGASRSMITGMILIEGLIQGIIGSLAGIVSGYFLGYGILRLAQEPMSAFVNIKLGTPVVPPALVGICLLLGVSISVLSGLIPAIKAARITPLDALRPSVADVNYRKQTGIFFLIGSIFIGVGILLLFSDQMSWIAAGAFAFLLGLVCITPAVVRPFALLFGKIIARIYHRQGIGELAQGNMARHPGRTAITVSATLLGLAVAVAAGTLVSSVSISVANLIKISMGSDYLLVPPSVSLWGTNIGASADLEQKLRAVEQVDVVSSLRFAESKVNENSVSVLGINPHDYPWAGGLTFVDGSESDYDQLNDGRSMFINSIFAMTVGAKKGDVIELATTDGRKPYRVAAVVNDLLNAKVTTVFISQKNMEKDFQVTEDIFIQVNLKENADINAADAAIKTAASGYDQFTVISGKEYSQSLMNQLQTAFSGFYFLLILLAVPSLLAMLNTLSIAVIERTREIGMLRAVGATRKQIRLMMTVEGLLLAAFGTILGILGGLYLGFLFVKGIGTFMPSEYIFPLSGVLAALIIGLSFGILAAVIPSRQAARLDVIRALRYE</sequence>
<dbReference type="Proteomes" id="UP000053370">
    <property type="component" value="Unassembled WGS sequence"/>
</dbReference>
<evidence type="ECO:0000256" key="2">
    <source>
        <dbReference type="ARBA" id="ARBA00022475"/>
    </source>
</evidence>
<feature type="domain" description="ABC3 transporter permease C-terminal" evidence="8">
    <location>
        <begin position="726"/>
        <end position="842"/>
    </location>
</feature>
<evidence type="ECO:0000256" key="1">
    <source>
        <dbReference type="ARBA" id="ARBA00004651"/>
    </source>
</evidence>
<keyword evidence="2" id="KW-1003">Cell membrane</keyword>
<feature type="domain" description="MacB-like periplasmic core" evidence="9">
    <location>
        <begin position="486"/>
        <end position="693"/>
    </location>
</feature>
<evidence type="ECO:0000256" key="7">
    <source>
        <dbReference type="SAM" id="Phobius"/>
    </source>
</evidence>
<dbReference type="PATRIC" id="fig|1678840.3.peg.1142"/>
<feature type="transmembrane region" description="Helical" evidence="7">
    <location>
        <begin position="431"/>
        <end position="458"/>
    </location>
</feature>
<feature type="transmembrane region" description="Helical" evidence="7">
    <location>
        <begin position="406"/>
        <end position="425"/>
    </location>
</feature>
<evidence type="ECO:0000313" key="11">
    <source>
        <dbReference type="Proteomes" id="UP000053370"/>
    </source>
</evidence>
<name>A0A0K8PBH8_9CHLR</name>
<evidence type="ECO:0000256" key="4">
    <source>
        <dbReference type="ARBA" id="ARBA00022989"/>
    </source>
</evidence>
<feature type="transmembrane region" description="Helical" evidence="7">
    <location>
        <begin position="769"/>
        <end position="797"/>
    </location>
</feature>
<dbReference type="InterPro" id="IPR050250">
    <property type="entry name" value="Macrolide_Exporter_MacB"/>
</dbReference>
<feature type="transmembrane region" description="Helical" evidence="7">
    <location>
        <begin position="809"/>
        <end position="833"/>
    </location>
</feature>
<dbReference type="PANTHER" id="PTHR30572:SF4">
    <property type="entry name" value="ABC TRANSPORTER PERMEASE YTRF"/>
    <property type="match status" value="1"/>
</dbReference>
<dbReference type="STRING" id="1678840.ATC1_12536"/>
<feature type="transmembrane region" description="Helical" evidence="7">
    <location>
        <begin position="360"/>
        <end position="385"/>
    </location>
</feature>